<accession>A0ABT6YUN8</accession>
<keyword evidence="1" id="KW-0472">Membrane</keyword>
<feature type="domain" description="Signal transduction histidine kinase internal region" evidence="2">
    <location>
        <begin position="159"/>
        <end position="236"/>
    </location>
</feature>
<keyword evidence="1" id="KW-1133">Transmembrane helix</keyword>
<gene>
    <name evidence="3" type="ORF">QM480_23470</name>
</gene>
<dbReference type="InterPro" id="IPR050640">
    <property type="entry name" value="Bact_2-comp_sensor_kinase"/>
</dbReference>
<feature type="transmembrane region" description="Helical" evidence="1">
    <location>
        <begin position="43"/>
        <end position="65"/>
    </location>
</feature>
<evidence type="ECO:0000313" key="4">
    <source>
        <dbReference type="Proteomes" id="UP001236569"/>
    </source>
</evidence>
<name>A0ABT6YUN8_9BACT</name>
<reference evidence="3 4" key="1">
    <citation type="submission" date="2023-05" db="EMBL/GenBank/DDBJ databases">
        <title>Novel species of genus Flectobacillus isolated from stream in China.</title>
        <authorList>
            <person name="Lu H."/>
        </authorList>
    </citation>
    <scope>NUCLEOTIDE SEQUENCE [LARGE SCALE GENOMIC DNA]</scope>
    <source>
        <strain evidence="3 4">DC10W</strain>
    </source>
</reference>
<sequence>MQSLYAHSFRFLWVAILTVYSFANTLVTETLNYYPIPLKEPELLFLFFLLILGIWEGNRLIFLFISRFHYPKLWYKLLLGMASSILLTAILAVGLGYIFASIWEVKHNDSFGLLIKLFLMFAFRINLFLNILNTIYLYVHEFEMMALETEKLRQISTQAQLQAIRNQINPHFLFNNLSVLSSLISTDTTSSIQFVKQFSNVYRYVLKHHDKELITIAEELDFTKSYLFLLQKRFYEGILVEIKVEEQYLNWQIVPMALQMLLENTIKHNIATSASPLKITLYTEHPYLVLSNNLQPKLVNTTESTNKGLSNIIQRYQFLSPLKVEVIKTTHEFLVKIPIIKLSSEDLL</sequence>
<keyword evidence="3" id="KW-0808">Transferase</keyword>
<keyword evidence="3" id="KW-0418">Kinase</keyword>
<dbReference type="PANTHER" id="PTHR34220:SF7">
    <property type="entry name" value="SENSOR HISTIDINE KINASE YPDA"/>
    <property type="match status" value="1"/>
</dbReference>
<feature type="transmembrane region" description="Helical" evidence="1">
    <location>
        <begin position="77"/>
        <end position="99"/>
    </location>
</feature>
<protein>
    <submittedName>
        <fullName evidence="3">Histidine kinase</fullName>
    </submittedName>
</protein>
<evidence type="ECO:0000313" key="3">
    <source>
        <dbReference type="EMBL" id="MDI9867322.1"/>
    </source>
</evidence>
<keyword evidence="4" id="KW-1185">Reference proteome</keyword>
<feature type="transmembrane region" description="Helical" evidence="1">
    <location>
        <begin position="12"/>
        <end position="31"/>
    </location>
</feature>
<evidence type="ECO:0000256" key="1">
    <source>
        <dbReference type="SAM" id="Phobius"/>
    </source>
</evidence>
<dbReference type="EMBL" id="JASHID010000027">
    <property type="protein sequence ID" value="MDI9867322.1"/>
    <property type="molecule type" value="Genomic_DNA"/>
</dbReference>
<keyword evidence="1" id="KW-0812">Transmembrane</keyword>
<dbReference type="RefSeq" id="WP_283371988.1">
    <property type="nucleotide sequence ID" value="NZ_JASHID010000027.1"/>
</dbReference>
<dbReference type="Pfam" id="PF06580">
    <property type="entry name" value="His_kinase"/>
    <property type="match status" value="1"/>
</dbReference>
<comment type="caution">
    <text evidence="3">The sequence shown here is derived from an EMBL/GenBank/DDBJ whole genome shotgun (WGS) entry which is preliminary data.</text>
</comment>
<dbReference type="InterPro" id="IPR010559">
    <property type="entry name" value="Sig_transdc_His_kin_internal"/>
</dbReference>
<evidence type="ECO:0000259" key="2">
    <source>
        <dbReference type="Pfam" id="PF06580"/>
    </source>
</evidence>
<dbReference type="GO" id="GO:0016301">
    <property type="term" value="F:kinase activity"/>
    <property type="evidence" value="ECO:0007669"/>
    <property type="project" value="UniProtKB-KW"/>
</dbReference>
<feature type="transmembrane region" description="Helical" evidence="1">
    <location>
        <begin position="111"/>
        <end position="139"/>
    </location>
</feature>
<organism evidence="3 4">
    <name type="scientific">Flectobacillus longus</name>
    <dbReference type="NCBI Taxonomy" id="2984207"/>
    <lineage>
        <taxon>Bacteria</taxon>
        <taxon>Pseudomonadati</taxon>
        <taxon>Bacteroidota</taxon>
        <taxon>Cytophagia</taxon>
        <taxon>Cytophagales</taxon>
        <taxon>Flectobacillaceae</taxon>
        <taxon>Flectobacillus</taxon>
    </lineage>
</organism>
<dbReference type="PANTHER" id="PTHR34220">
    <property type="entry name" value="SENSOR HISTIDINE KINASE YPDA"/>
    <property type="match status" value="1"/>
</dbReference>
<dbReference type="Proteomes" id="UP001236569">
    <property type="component" value="Unassembled WGS sequence"/>
</dbReference>
<proteinExistence type="predicted"/>